<dbReference type="AlphaFoldDB" id="Q6CJC0"/>
<keyword evidence="3" id="KW-1185">Reference proteome</keyword>
<feature type="compositionally biased region" description="Basic and acidic residues" evidence="1">
    <location>
        <begin position="55"/>
        <end position="66"/>
    </location>
</feature>
<dbReference type="HOGENOM" id="CLU_1468384_0_0_1"/>
<sequence>MEHNIDLPRLPPWKSPQFRRIKHVKHSTDEDFNVGMGTSANVFSDSSLYTPLNYKNERNRNRDMNGKQRAPGISENTLSFKYDPSPFILHDNILNKTKVDQLQQQEVAMRRLFDKDRAIPESRLNVPYYQTLWREQLDLMDDDMPETSPKFDYSNSSQDLYKQLRQFQTAFVQNEAWKYEENTE</sequence>
<dbReference type="RefSeq" id="XP_455969.1">
    <property type="nucleotide sequence ID" value="XM_455969.1"/>
</dbReference>
<evidence type="ECO:0000256" key="1">
    <source>
        <dbReference type="SAM" id="MobiDB-lite"/>
    </source>
</evidence>
<accession>Q6CJC0</accession>
<reference evidence="2 3" key="1">
    <citation type="journal article" date="2004" name="Nature">
        <title>Genome evolution in yeasts.</title>
        <authorList>
            <consortium name="Genolevures"/>
            <person name="Dujon B."/>
            <person name="Sherman D."/>
            <person name="Fischer G."/>
            <person name="Durrens P."/>
            <person name="Casaregola S."/>
            <person name="Lafontaine I."/>
            <person name="de Montigny J."/>
            <person name="Marck C."/>
            <person name="Neuveglise C."/>
            <person name="Talla E."/>
            <person name="Goffard N."/>
            <person name="Frangeul L."/>
            <person name="Aigle M."/>
            <person name="Anthouard V."/>
            <person name="Babour A."/>
            <person name="Barbe V."/>
            <person name="Barnay S."/>
            <person name="Blanchin S."/>
            <person name="Beckerich J.M."/>
            <person name="Beyne E."/>
            <person name="Bleykasten C."/>
            <person name="Boisrame A."/>
            <person name="Boyer J."/>
            <person name="Cattolico L."/>
            <person name="Confanioleri F."/>
            <person name="de Daruvar A."/>
            <person name="Despons L."/>
            <person name="Fabre E."/>
            <person name="Fairhead C."/>
            <person name="Ferry-Dumazet H."/>
            <person name="Groppi A."/>
            <person name="Hantraye F."/>
            <person name="Hennequin C."/>
            <person name="Jauniaux N."/>
            <person name="Joyet P."/>
            <person name="Kachouri R."/>
            <person name="Kerrest A."/>
            <person name="Koszul R."/>
            <person name="Lemaire M."/>
            <person name="Lesur I."/>
            <person name="Ma L."/>
            <person name="Muller H."/>
            <person name="Nicaud J.M."/>
            <person name="Nikolski M."/>
            <person name="Oztas S."/>
            <person name="Ozier-Kalogeropoulos O."/>
            <person name="Pellenz S."/>
            <person name="Potier S."/>
            <person name="Richard G.F."/>
            <person name="Straub M.L."/>
            <person name="Suleau A."/>
            <person name="Swennene D."/>
            <person name="Tekaia F."/>
            <person name="Wesolowski-Louvel M."/>
            <person name="Westhof E."/>
            <person name="Wirth B."/>
            <person name="Zeniou-Meyer M."/>
            <person name="Zivanovic I."/>
            <person name="Bolotin-Fukuhara M."/>
            <person name="Thierry A."/>
            <person name="Bouchier C."/>
            <person name="Caudron B."/>
            <person name="Scarpelli C."/>
            <person name="Gaillardin C."/>
            <person name="Weissenbach J."/>
            <person name="Wincker P."/>
            <person name="Souciet J.L."/>
        </authorList>
    </citation>
    <scope>NUCLEOTIDE SEQUENCE [LARGE SCALE GENOMIC DNA]</scope>
    <source>
        <strain evidence="3">ATCC 8585 / CBS 2359 / DSM 70799 / NBRC 1267 / NRRL Y-1140 / WM37</strain>
    </source>
</reference>
<evidence type="ECO:0000313" key="3">
    <source>
        <dbReference type="Proteomes" id="UP000000598"/>
    </source>
</evidence>
<dbReference type="KEGG" id="kla:KLLA0_F19800g"/>
<evidence type="ECO:0000313" key="2">
    <source>
        <dbReference type="EMBL" id="CAG98677.1"/>
    </source>
</evidence>
<protein>
    <submittedName>
        <fullName evidence="2">KLLA0F19800p</fullName>
    </submittedName>
</protein>
<feature type="region of interest" description="Disordered" evidence="1">
    <location>
        <begin position="53"/>
        <end position="76"/>
    </location>
</feature>
<organism evidence="2 3">
    <name type="scientific">Kluyveromyces lactis (strain ATCC 8585 / CBS 2359 / DSM 70799 / NBRC 1267 / NRRL Y-1140 / WM37)</name>
    <name type="common">Yeast</name>
    <name type="synonym">Candida sphaerica</name>
    <dbReference type="NCBI Taxonomy" id="284590"/>
    <lineage>
        <taxon>Eukaryota</taxon>
        <taxon>Fungi</taxon>
        <taxon>Dikarya</taxon>
        <taxon>Ascomycota</taxon>
        <taxon>Saccharomycotina</taxon>
        <taxon>Saccharomycetes</taxon>
        <taxon>Saccharomycetales</taxon>
        <taxon>Saccharomycetaceae</taxon>
        <taxon>Kluyveromyces</taxon>
    </lineage>
</organism>
<name>Q6CJC0_KLULA</name>
<proteinExistence type="predicted"/>
<dbReference type="PaxDb" id="284590-Q6CJC0"/>
<dbReference type="Proteomes" id="UP000000598">
    <property type="component" value="Chromosome F"/>
</dbReference>
<dbReference type="GeneID" id="2895504"/>
<dbReference type="InParanoid" id="Q6CJC0"/>
<gene>
    <name evidence="2" type="ORF">KLLA0_F19800g</name>
</gene>
<dbReference type="EMBL" id="CR382126">
    <property type="protein sequence ID" value="CAG98677.1"/>
    <property type="molecule type" value="Genomic_DNA"/>
</dbReference>